<comment type="caution">
    <text evidence="2">The sequence shown here is derived from an EMBL/GenBank/DDBJ whole genome shotgun (WGS) entry which is preliminary data.</text>
</comment>
<keyword evidence="3" id="KW-1185">Reference proteome</keyword>
<dbReference type="EMBL" id="NRRL01000001">
    <property type="protein sequence ID" value="MBK1666536.1"/>
    <property type="molecule type" value="Genomic_DNA"/>
</dbReference>
<feature type="compositionally biased region" description="Low complexity" evidence="1">
    <location>
        <begin position="204"/>
        <end position="214"/>
    </location>
</feature>
<accession>A0ABS1D989</accession>
<feature type="region of interest" description="Disordered" evidence="1">
    <location>
        <begin position="194"/>
        <end position="214"/>
    </location>
</feature>
<dbReference type="Proteomes" id="UP001296873">
    <property type="component" value="Unassembled WGS sequence"/>
</dbReference>
<gene>
    <name evidence="2" type="ORF">CKO28_00580</name>
</gene>
<organism evidence="2 3">
    <name type="scientific">Rhodovibrio sodomensis</name>
    <dbReference type="NCBI Taxonomy" id="1088"/>
    <lineage>
        <taxon>Bacteria</taxon>
        <taxon>Pseudomonadati</taxon>
        <taxon>Pseudomonadota</taxon>
        <taxon>Alphaproteobacteria</taxon>
        <taxon>Rhodospirillales</taxon>
        <taxon>Rhodovibrionaceae</taxon>
        <taxon>Rhodovibrio</taxon>
    </lineage>
</organism>
<name>A0ABS1D989_9PROT</name>
<reference evidence="2 3" key="1">
    <citation type="journal article" date="2020" name="Microorganisms">
        <title>Osmotic Adaptation and Compatible Solute Biosynthesis of Phototrophic Bacteria as Revealed from Genome Analyses.</title>
        <authorList>
            <person name="Imhoff J.F."/>
            <person name="Rahn T."/>
            <person name="Kunzel S."/>
            <person name="Keller A."/>
            <person name="Neulinger S.C."/>
        </authorList>
    </citation>
    <scope>NUCLEOTIDE SEQUENCE [LARGE SCALE GENOMIC DNA]</scope>
    <source>
        <strain evidence="2 3">DSM 9895</strain>
    </source>
</reference>
<sequence length="296" mass="32133">MQIEITPKKLKTIARRLAEDLSLDEHQRRRTLDSLARSLGHKTYARLEAAAAANAPADPDDKPATPETPVAQLRAVLGPVIDRTGAMAPEEQAEAEMLASRFLRACNKAVCVYGSGDVAALIERREGSEDCDAETRGATWMARYGHRLEEHISEEAWLVLADLLDMYPAPAGDARLQDDEWVVALRVEPARDNLPAQGAATQVSPDTALPTPTDPDATSAITQRHYWTIVRAETTQEAIEAAQDAFHASIPLAHPELVAVRATAARSRFAIQEDACYLAGAVPADRAARVRAALPH</sequence>
<dbReference type="RefSeq" id="WP_200338586.1">
    <property type="nucleotide sequence ID" value="NZ_NRRL01000001.1"/>
</dbReference>
<evidence type="ECO:0000256" key="1">
    <source>
        <dbReference type="SAM" id="MobiDB-lite"/>
    </source>
</evidence>
<evidence type="ECO:0000313" key="2">
    <source>
        <dbReference type="EMBL" id="MBK1666536.1"/>
    </source>
</evidence>
<proteinExistence type="predicted"/>
<evidence type="ECO:0000313" key="3">
    <source>
        <dbReference type="Proteomes" id="UP001296873"/>
    </source>
</evidence>
<protein>
    <submittedName>
        <fullName evidence="2">Uncharacterized protein</fullName>
    </submittedName>
</protein>